<reference evidence="3" key="1">
    <citation type="submission" date="2011-12" db="EMBL/GenBank/DDBJ databases">
        <authorList>
            <consortium name="The Broad Institute Genome Sequencing Platform"/>
            <person name="Russ C."/>
            <person name="Tyler B."/>
            <person name="Panabieres F."/>
            <person name="Shan W."/>
            <person name="Tripathy S."/>
            <person name="Grunwald N."/>
            <person name="Machado M."/>
            <person name="Young S.K."/>
            <person name="Zeng Q."/>
            <person name="Gargeya S."/>
            <person name="Fitzgerald M."/>
            <person name="Haas B."/>
            <person name="Abouelleil A."/>
            <person name="Alvarado L."/>
            <person name="Arachchi H.M."/>
            <person name="Berlin A."/>
            <person name="Chapman S.B."/>
            <person name="Gearin G."/>
            <person name="Goldberg J."/>
            <person name="Griggs A."/>
            <person name="Gujja S."/>
            <person name="Hansen M."/>
            <person name="Heiman D."/>
            <person name="Howarth C."/>
            <person name="Larimer J."/>
            <person name="Lui A."/>
            <person name="MacDonald P.J.P."/>
            <person name="McCowen C."/>
            <person name="Montmayeur A."/>
            <person name="Murphy C."/>
            <person name="Neiman D."/>
            <person name="Pearson M."/>
            <person name="Priest M."/>
            <person name="Roberts A."/>
            <person name="Saif S."/>
            <person name="Shea T."/>
            <person name="Sisk P."/>
            <person name="Stolte C."/>
            <person name="Sykes S."/>
            <person name="Wortman J."/>
            <person name="Nusbaum C."/>
            <person name="Birren B."/>
        </authorList>
    </citation>
    <scope>NUCLEOTIDE SEQUENCE [LARGE SCALE GENOMIC DNA]</scope>
    <source>
        <strain evidence="3">INRA-310</strain>
    </source>
</reference>
<evidence type="ECO:0000256" key="1">
    <source>
        <dbReference type="SAM" id="MobiDB-lite"/>
    </source>
</evidence>
<proteinExistence type="predicted"/>
<evidence type="ECO:0000313" key="2">
    <source>
        <dbReference type="EMBL" id="ETN11463.1"/>
    </source>
</evidence>
<dbReference type="RefSeq" id="XP_008903434.1">
    <property type="nucleotide sequence ID" value="XM_008905186.1"/>
</dbReference>
<feature type="region of interest" description="Disordered" evidence="1">
    <location>
        <begin position="1"/>
        <end position="32"/>
    </location>
</feature>
<dbReference type="VEuPathDB" id="FungiDB:PPTG_22585"/>
<accession>W2QE44</accession>
<reference evidence="2 3" key="2">
    <citation type="submission" date="2013-11" db="EMBL/GenBank/DDBJ databases">
        <title>The Genome Sequence of Phytophthora parasitica INRA-310.</title>
        <authorList>
            <consortium name="The Broad Institute Genomics Platform"/>
            <person name="Russ C."/>
            <person name="Tyler B."/>
            <person name="Panabieres F."/>
            <person name="Shan W."/>
            <person name="Tripathy S."/>
            <person name="Grunwald N."/>
            <person name="Machado M."/>
            <person name="Johnson C.S."/>
            <person name="Arredondo F."/>
            <person name="Hong C."/>
            <person name="Coffey M."/>
            <person name="Young S.K."/>
            <person name="Zeng Q."/>
            <person name="Gargeya S."/>
            <person name="Fitzgerald M."/>
            <person name="Abouelleil A."/>
            <person name="Alvarado L."/>
            <person name="Chapman S.B."/>
            <person name="Gainer-Dewar J."/>
            <person name="Goldberg J."/>
            <person name="Griggs A."/>
            <person name="Gujja S."/>
            <person name="Hansen M."/>
            <person name="Howarth C."/>
            <person name="Imamovic A."/>
            <person name="Ireland A."/>
            <person name="Larimer J."/>
            <person name="McCowan C."/>
            <person name="Murphy C."/>
            <person name="Pearson M."/>
            <person name="Poon T.W."/>
            <person name="Priest M."/>
            <person name="Roberts A."/>
            <person name="Saif S."/>
            <person name="Shea T."/>
            <person name="Sykes S."/>
            <person name="Wortman J."/>
            <person name="Nusbaum C."/>
            <person name="Birren B."/>
        </authorList>
    </citation>
    <scope>NUCLEOTIDE SEQUENCE [LARGE SCALE GENOMIC DNA]</scope>
    <source>
        <strain evidence="2 3">INRA-310</strain>
    </source>
</reference>
<name>W2QE44_PHYN3</name>
<protein>
    <submittedName>
        <fullName evidence="2">Uncharacterized protein</fullName>
    </submittedName>
</protein>
<gene>
    <name evidence="2" type="ORF">PPTG_22585</name>
</gene>
<dbReference type="AlphaFoldDB" id="W2QE44"/>
<organism evidence="2 3">
    <name type="scientific">Phytophthora nicotianae (strain INRA-310)</name>
    <name type="common">Phytophthora parasitica</name>
    <dbReference type="NCBI Taxonomy" id="761204"/>
    <lineage>
        <taxon>Eukaryota</taxon>
        <taxon>Sar</taxon>
        <taxon>Stramenopiles</taxon>
        <taxon>Oomycota</taxon>
        <taxon>Peronosporomycetes</taxon>
        <taxon>Peronosporales</taxon>
        <taxon>Peronosporaceae</taxon>
        <taxon>Phytophthora</taxon>
    </lineage>
</organism>
<dbReference type="Proteomes" id="UP000018817">
    <property type="component" value="Unassembled WGS sequence"/>
</dbReference>
<dbReference type="EMBL" id="KI669579">
    <property type="protein sequence ID" value="ETN11463.1"/>
    <property type="molecule type" value="Genomic_DNA"/>
</dbReference>
<sequence length="32" mass="3663">MSEDRIGRVSGSIPRRGQFPSCSGHEWMKRSK</sequence>
<evidence type="ECO:0000313" key="3">
    <source>
        <dbReference type="Proteomes" id="UP000018817"/>
    </source>
</evidence>
<dbReference type="GeneID" id="20191184"/>